<gene>
    <name evidence="1" type="ORF">HER31_13365</name>
</gene>
<dbReference type="Proteomes" id="UP000501602">
    <property type="component" value="Chromosome"/>
</dbReference>
<evidence type="ECO:0000313" key="1">
    <source>
        <dbReference type="EMBL" id="QIZ77797.1"/>
    </source>
</evidence>
<dbReference type="AlphaFoldDB" id="A0A6H1UFB9"/>
<dbReference type="Pfam" id="PF09904">
    <property type="entry name" value="HTH_43"/>
    <property type="match status" value="1"/>
</dbReference>
<sequence length="94" mass="10830">MSRMLNPTFCRRVLLMLTISELDRPSVPMLMKTLGWPRRTVQDVIKALAGMGVEVSFIEDGVRHNDGYYQVSDWGSVNQQWVALHREQLQQALL</sequence>
<dbReference type="PIRSF" id="PIRSF037266">
    <property type="entry name" value="UCP037266"/>
    <property type="match status" value="1"/>
</dbReference>
<proteinExistence type="predicted"/>
<dbReference type="Gene3D" id="1.10.10.10">
    <property type="entry name" value="Winged helix-like DNA-binding domain superfamily/Winged helix DNA-binding domain"/>
    <property type="match status" value="1"/>
</dbReference>
<dbReference type="KEGG" id="fes:HER31_13365"/>
<dbReference type="InterPro" id="IPR036388">
    <property type="entry name" value="WH-like_DNA-bd_sf"/>
</dbReference>
<accession>A0A6H1UFB9</accession>
<evidence type="ECO:0000313" key="2">
    <source>
        <dbReference type="Proteomes" id="UP000501602"/>
    </source>
</evidence>
<dbReference type="EMBL" id="CP051180">
    <property type="protein sequence ID" value="QIZ77797.1"/>
    <property type="molecule type" value="Genomic_DNA"/>
</dbReference>
<organism evidence="1 2">
    <name type="scientific">Ferrimonas lipolytica</name>
    <dbReference type="NCBI Taxonomy" id="2724191"/>
    <lineage>
        <taxon>Bacteria</taxon>
        <taxon>Pseudomonadati</taxon>
        <taxon>Pseudomonadota</taxon>
        <taxon>Gammaproteobacteria</taxon>
        <taxon>Alteromonadales</taxon>
        <taxon>Ferrimonadaceae</taxon>
        <taxon>Ferrimonas</taxon>
    </lineage>
</organism>
<name>A0A6H1UFB9_9GAMM</name>
<protein>
    <submittedName>
        <fullName evidence="1">Helix-turn-helix domain-containing protein</fullName>
    </submittedName>
</protein>
<keyword evidence="2" id="KW-1185">Reference proteome</keyword>
<reference evidence="1 2" key="1">
    <citation type="submission" date="2020-04" db="EMBL/GenBank/DDBJ databases">
        <title>Ferrimonas sp. S7 isolated from sea water.</title>
        <authorList>
            <person name="Bae S.S."/>
            <person name="Baek K."/>
        </authorList>
    </citation>
    <scope>NUCLEOTIDE SEQUENCE [LARGE SCALE GENOMIC DNA]</scope>
    <source>
        <strain evidence="1 2">S7</strain>
    </source>
</reference>
<dbReference type="InterPro" id="IPR017162">
    <property type="entry name" value="UCP037266"/>
</dbReference>